<dbReference type="InterPro" id="IPR020845">
    <property type="entry name" value="AMP-binding_CS"/>
</dbReference>
<keyword evidence="4" id="KW-1185">Reference proteome</keyword>
<gene>
    <name evidence="3" type="ORF">FHU39_003365</name>
</gene>
<dbReference type="InterPro" id="IPR000873">
    <property type="entry name" value="AMP-dep_synth/lig_dom"/>
</dbReference>
<protein>
    <submittedName>
        <fullName evidence="3">Acyl-CoA synthetase (AMP-forming)/AMP-acid ligase II</fullName>
    </submittedName>
</protein>
<comment type="caution">
    <text evidence="3">The sequence shown here is derived from an EMBL/GenBank/DDBJ whole genome shotgun (WGS) entry which is preliminary data.</text>
</comment>
<reference evidence="3 4" key="1">
    <citation type="submission" date="2020-08" db="EMBL/GenBank/DDBJ databases">
        <title>Sequencing the genomes of 1000 actinobacteria strains.</title>
        <authorList>
            <person name="Klenk H.-P."/>
        </authorList>
    </citation>
    <scope>NUCLEOTIDE SEQUENCE [LARGE SCALE GENOMIC DNA]</scope>
    <source>
        <strain evidence="3 4">DSM 105369</strain>
    </source>
</reference>
<sequence length="522" mass="56213">MTEPDSHQGLHFAQDDGEWQFWSYRDLAELTRTAAARLTELGATRGSVVAVVSRTSPGLVASFFGAFAIGAVPCSVPHPFAFLQADRYEDHVGQLLAVAKPDIVLCDADSAQQVAALCTRRGLPVPELIVTEPAAAPVTLSLPGTGDLAMIQFTSGSSGYSKAVKITTRNLESNLGAIREWIGVQEGITRGISWLPSHHDMGMVGVLLNVVVASCETWLMQPEQFIRDPTWYLETISRHRINFTVMPNFGMEYTVRRASRDRTADLDLSCLDGIILGAERLDPELMKRFSSRFEANGLLSTALLPAYGGAEATLAVTGLPRGTSWSSSSANGSTDKVVTCGEALKDVTVRVMTHSGKLATDGEIGEIVVMGPAISPGYVAGSSESTTSIFDNQLFTGDAGFMRDGKLFVIGRYGDGFKVNGTMLFAETIEADLAQNGIPQRSSAVLLGNSESGRPYAVVVLVKPRPGWRDIAVRVASRRLPANVAIEIYEASQSKMLLTSSGKPRRKEMFRNFLAMREAAAA</sequence>
<dbReference type="PROSITE" id="PS00455">
    <property type="entry name" value="AMP_BINDING"/>
    <property type="match status" value="1"/>
</dbReference>
<dbReference type="PANTHER" id="PTHR22754">
    <property type="entry name" value="DISCO-INTERACTING PROTEIN 2 DIP2 -RELATED"/>
    <property type="match status" value="1"/>
</dbReference>
<dbReference type="GO" id="GO:0070566">
    <property type="term" value="F:adenylyltransferase activity"/>
    <property type="evidence" value="ECO:0007669"/>
    <property type="project" value="TreeGrafter"/>
</dbReference>
<dbReference type="InterPro" id="IPR042099">
    <property type="entry name" value="ANL_N_sf"/>
</dbReference>
<evidence type="ECO:0000313" key="4">
    <source>
        <dbReference type="Proteomes" id="UP000559182"/>
    </source>
</evidence>
<feature type="domain" description="AMP-dependent synthetase/ligase" evidence="2">
    <location>
        <begin position="15"/>
        <end position="378"/>
    </location>
</feature>
<organism evidence="3 4">
    <name type="scientific">Flexivirga oryzae</name>
    <dbReference type="NCBI Taxonomy" id="1794944"/>
    <lineage>
        <taxon>Bacteria</taxon>
        <taxon>Bacillati</taxon>
        <taxon>Actinomycetota</taxon>
        <taxon>Actinomycetes</taxon>
        <taxon>Micrococcales</taxon>
        <taxon>Dermacoccaceae</taxon>
        <taxon>Flexivirga</taxon>
    </lineage>
</organism>
<evidence type="ECO:0000313" key="3">
    <source>
        <dbReference type="EMBL" id="MBB2893347.1"/>
    </source>
</evidence>
<dbReference type="Proteomes" id="UP000559182">
    <property type="component" value="Unassembled WGS sequence"/>
</dbReference>
<dbReference type="GO" id="GO:0006633">
    <property type="term" value="P:fatty acid biosynthetic process"/>
    <property type="evidence" value="ECO:0007669"/>
    <property type="project" value="TreeGrafter"/>
</dbReference>
<evidence type="ECO:0000256" key="1">
    <source>
        <dbReference type="ARBA" id="ARBA00006432"/>
    </source>
</evidence>
<dbReference type="PANTHER" id="PTHR22754:SF32">
    <property type="entry name" value="DISCO-INTERACTING PROTEIN 2"/>
    <property type="match status" value="1"/>
</dbReference>
<dbReference type="Pfam" id="PF00501">
    <property type="entry name" value="AMP-binding"/>
    <property type="match status" value="1"/>
</dbReference>
<dbReference type="GO" id="GO:0016874">
    <property type="term" value="F:ligase activity"/>
    <property type="evidence" value="ECO:0007669"/>
    <property type="project" value="UniProtKB-KW"/>
</dbReference>
<dbReference type="SUPFAM" id="SSF56801">
    <property type="entry name" value="Acetyl-CoA synthetase-like"/>
    <property type="match status" value="1"/>
</dbReference>
<name>A0A839N7W4_9MICO</name>
<dbReference type="AlphaFoldDB" id="A0A839N7W4"/>
<dbReference type="GO" id="GO:0005886">
    <property type="term" value="C:plasma membrane"/>
    <property type="evidence" value="ECO:0007669"/>
    <property type="project" value="TreeGrafter"/>
</dbReference>
<dbReference type="RefSeq" id="WP_183321673.1">
    <property type="nucleotide sequence ID" value="NZ_JACHVQ010000002.1"/>
</dbReference>
<comment type="similarity">
    <text evidence="1">Belongs to the ATP-dependent AMP-binding enzyme family.</text>
</comment>
<accession>A0A839N7W4</accession>
<keyword evidence="3" id="KW-0436">Ligase</keyword>
<evidence type="ECO:0000259" key="2">
    <source>
        <dbReference type="Pfam" id="PF00501"/>
    </source>
</evidence>
<dbReference type="EMBL" id="JACHVQ010000002">
    <property type="protein sequence ID" value="MBB2893347.1"/>
    <property type="molecule type" value="Genomic_DNA"/>
</dbReference>
<dbReference type="Gene3D" id="3.40.50.12780">
    <property type="entry name" value="N-terminal domain of ligase-like"/>
    <property type="match status" value="1"/>
</dbReference>
<proteinExistence type="inferred from homology"/>